<dbReference type="Pfam" id="PF00366">
    <property type="entry name" value="Ribosomal_S17"/>
    <property type="match status" value="1"/>
</dbReference>
<evidence type="ECO:0000256" key="4">
    <source>
        <dbReference type="ARBA" id="ARBA00022980"/>
    </source>
</evidence>
<evidence type="ECO:0000256" key="1">
    <source>
        <dbReference type="ARBA" id="ARBA00010254"/>
    </source>
</evidence>
<evidence type="ECO:0000313" key="7">
    <source>
        <dbReference type="EMBL" id="OHA06953.1"/>
    </source>
</evidence>
<dbReference type="Proteomes" id="UP000177982">
    <property type="component" value="Unassembled WGS sequence"/>
</dbReference>
<dbReference type="EMBL" id="MHQO01000020">
    <property type="protein sequence ID" value="OHA06953.1"/>
    <property type="molecule type" value="Genomic_DNA"/>
</dbReference>
<dbReference type="PANTHER" id="PTHR10744">
    <property type="entry name" value="40S RIBOSOMAL PROTEIN S11 FAMILY MEMBER"/>
    <property type="match status" value="1"/>
</dbReference>
<comment type="caution">
    <text evidence="7">The sequence shown here is derived from an EMBL/GenBank/DDBJ whole genome shotgun (WGS) entry which is preliminary data.</text>
</comment>
<dbReference type="CDD" id="cd00364">
    <property type="entry name" value="Ribosomal_uS17"/>
    <property type="match status" value="1"/>
</dbReference>
<dbReference type="GO" id="GO:0019843">
    <property type="term" value="F:rRNA binding"/>
    <property type="evidence" value="ECO:0007669"/>
    <property type="project" value="UniProtKB-UniRule"/>
</dbReference>
<dbReference type="GO" id="GO:0022627">
    <property type="term" value="C:cytosolic small ribosomal subunit"/>
    <property type="evidence" value="ECO:0007669"/>
    <property type="project" value="UniProtKB-UniRule"/>
</dbReference>
<keyword evidence="5 6" id="KW-0687">Ribonucleoprotein</keyword>
<dbReference type="SUPFAM" id="SSF50249">
    <property type="entry name" value="Nucleic acid-binding proteins"/>
    <property type="match status" value="1"/>
</dbReference>
<dbReference type="AlphaFoldDB" id="A0A1G2L5N3"/>
<accession>A0A1G2L5N3</accession>
<dbReference type="HAMAP" id="MF_01345_B">
    <property type="entry name" value="Ribosomal_uS17_B"/>
    <property type="match status" value="1"/>
</dbReference>
<evidence type="ECO:0000256" key="2">
    <source>
        <dbReference type="ARBA" id="ARBA00022730"/>
    </source>
</evidence>
<dbReference type="NCBIfam" id="TIGR03635">
    <property type="entry name" value="uS17_bact"/>
    <property type="match status" value="1"/>
</dbReference>
<comment type="subunit">
    <text evidence="6">Part of the 30S ribosomal subunit.</text>
</comment>
<keyword evidence="4 6" id="KW-0689">Ribosomal protein</keyword>
<evidence type="ECO:0000256" key="5">
    <source>
        <dbReference type="ARBA" id="ARBA00023274"/>
    </source>
</evidence>
<dbReference type="InterPro" id="IPR012340">
    <property type="entry name" value="NA-bd_OB-fold"/>
</dbReference>
<dbReference type="GO" id="GO:0003735">
    <property type="term" value="F:structural constituent of ribosome"/>
    <property type="evidence" value="ECO:0007669"/>
    <property type="project" value="UniProtKB-UniRule"/>
</dbReference>
<gene>
    <name evidence="6" type="primary">rpsQ</name>
    <name evidence="7" type="ORF">A2934_01420</name>
</gene>
<protein>
    <recommendedName>
        <fullName evidence="6">Small ribosomal subunit protein uS17</fullName>
    </recommendedName>
</protein>
<dbReference type="NCBIfam" id="NF004123">
    <property type="entry name" value="PRK05610.1"/>
    <property type="match status" value="1"/>
</dbReference>
<evidence type="ECO:0000313" key="8">
    <source>
        <dbReference type="Proteomes" id="UP000177982"/>
    </source>
</evidence>
<dbReference type="InterPro" id="IPR000266">
    <property type="entry name" value="Ribosomal_uS17"/>
</dbReference>
<evidence type="ECO:0000256" key="6">
    <source>
        <dbReference type="HAMAP-Rule" id="MF_01345"/>
    </source>
</evidence>
<dbReference type="GO" id="GO:0006412">
    <property type="term" value="P:translation"/>
    <property type="evidence" value="ECO:0007669"/>
    <property type="project" value="UniProtKB-UniRule"/>
</dbReference>
<organism evidence="7 8">
    <name type="scientific">Candidatus Sungbacteria bacterium RIFCSPLOWO2_01_FULL_47_10</name>
    <dbReference type="NCBI Taxonomy" id="1802276"/>
    <lineage>
        <taxon>Bacteria</taxon>
        <taxon>Candidatus Sungiibacteriota</taxon>
    </lineage>
</organism>
<proteinExistence type="inferred from homology"/>
<dbReference type="Gene3D" id="2.40.50.140">
    <property type="entry name" value="Nucleic acid-binding proteins"/>
    <property type="match status" value="1"/>
</dbReference>
<name>A0A1G2L5N3_9BACT</name>
<dbReference type="InterPro" id="IPR019984">
    <property type="entry name" value="Ribosomal_uS17_bact/chlr"/>
</dbReference>
<sequence>MSDIMRKLKGTIVSDKMMKTVVVRVDSLKLHPKYRKYYRVSEKYKAHDEKSEYKTGDVVMIQEMRPMSKDKRWRVVELVKRQVAEEAVESDEGSGINE</sequence>
<reference evidence="7 8" key="1">
    <citation type="journal article" date="2016" name="Nat. Commun.">
        <title>Thousands of microbial genomes shed light on interconnected biogeochemical processes in an aquifer system.</title>
        <authorList>
            <person name="Anantharaman K."/>
            <person name="Brown C.T."/>
            <person name="Hug L.A."/>
            <person name="Sharon I."/>
            <person name="Castelle C.J."/>
            <person name="Probst A.J."/>
            <person name="Thomas B.C."/>
            <person name="Singh A."/>
            <person name="Wilkins M.J."/>
            <person name="Karaoz U."/>
            <person name="Brodie E.L."/>
            <person name="Williams K.H."/>
            <person name="Hubbard S.S."/>
            <person name="Banfield J.F."/>
        </authorList>
    </citation>
    <scope>NUCLEOTIDE SEQUENCE [LARGE SCALE GENOMIC DNA]</scope>
</reference>
<dbReference type="PRINTS" id="PR00973">
    <property type="entry name" value="RIBOSOMALS17"/>
</dbReference>
<comment type="similarity">
    <text evidence="1 6">Belongs to the universal ribosomal protein uS17 family.</text>
</comment>
<evidence type="ECO:0000256" key="3">
    <source>
        <dbReference type="ARBA" id="ARBA00022884"/>
    </source>
</evidence>
<keyword evidence="3 6" id="KW-0694">RNA-binding</keyword>
<dbReference type="PANTHER" id="PTHR10744:SF1">
    <property type="entry name" value="SMALL RIBOSOMAL SUBUNIT PROTEIN US17M"/>
    <property type="match status" value="1"/>
</dbReference>
<keyword evidence="2 6" id="KW-0699">rRNA-binding</keyword>
<comment type="function">
    <text evidence="6">One of the primary rRNA binding proteins, it binds specifically to the 5'-end of 16S ribosomal RNA.</text>
</comment>